<comment type="caution">
    <text evidence="1">The sequence shown here is derived from an EMBL/GenBank/DDBJ whole genome shotgun (WGS) entry which is preliminary data.</text>
</comment>
<accession>A0ABQ1Q2C2</accession>
<dbReference type="Proteomes" id="UP000630594">
    <property type="component" value="Unassembled WGS sequence"/>
</dbReference>
<evidence type="ECO:0000313" key="2">
    <source>
        <dbReference type="Proteomes" id="UP000630594"/>
    </source>
</evidence>
<organism evidence="1 2">
    <name type="scientific">Nocardioides daphniae</name>
    <dbReference type="NCBI Taxonomy" id="402297"/>
    <lineage>
        <taxon>Bacteria</taxon>
        <taxon>Bacillati</taxon>
        <taxon>Actinomycetota</taxon>
        <taxon>Actinomycetes</taxon>
        <taxon>Propionibacteriales</taxon>
        <taxon>Nocardioidaceae</taxon>
        <taxon>Nocardioides</taxon>
    </lineage>
</organism>
<proteinExistence type="predicted"/>
<evidence type="ECO:0000313" key="1">
    <source>
        <dbReference type="EMBL" id="GGD10939.1"/>
    </source>
</evidence>
<reference evidence="2" key="1">
    <citation type="journal article" date="2019" name="Int. J. Syst. Evol. Microbiol.">
        <title>The Global Catalogue of Microorganisms (GCM) 10K type strain sequencing project: providing services to taxonomists for standard genome sequencing and annotation.</title>
        <authorList>
            <consortium name="The Broad Institute Genomics Platform"/>
            <consortium name="The Broad Institute Genome Sequencing Center for Infectious Disease"/>
            <person name="Wu L."/>
            <person name="Ma J."/>
        </authorList>
    </citation>
    <scope>NUCLEOTIDE SEQUENCE [LARGE SCALE GENOMIC DNA]</scope>
    <source>
        <strain evidence="2">CCM 7403</strain>
    </source>
</reference>
<name>A0ABQ1Q2C2_9ACTN</name>
<dbReference type="EMBL" id="BMCK01000001">
    <property type="protein sequence ID" value="GGD10939.1"/>
    <property type="molecule type" value="Genomic_DNA"/>
</dbReference>
<protein>
    <submittedName>
        <fullName evidence="1">Uncharacterized protein</fullName>
    </submittedName>
</protein>
<gene>
    <name evidence="1" type="ORF">GCM10007231_07130</name>
</gene>
<sequence>MLQASSCWFPGRGKLRGLRPDTVDTARLQTLIERPEASQSNLDAAAARMDLVRDDLQLSGTGAVRRFPTVI</sequence>
<keyword evidence="2" id="KW-1185">Reference proteome</keyword>